<dbReference type="RefSeq" id="WP_102991588.1">
    <property type="nucleotide sequence ID" value="NZ_FXTU01000001.1"/>
</dbReference>
<accession>A0AA45WIR6</accession>
<evidence type="ECO:0000313" key="1">
    <source>
        <dbReference type="EMBL" id="SMP00886.1"/>
    </source>
</evidence>
<protein>
    <submittedName>
        <fullName evidence="1">Uncharacterized protein</fullName>
    </submittedName>
</protein>
<name>A0AA45WIR6_9BACL</name>
<comment type="caution">
    <text evidence="1">The sequence shown here is derived from an EMBL/GenBank/DDBJ whole genome shotgun (WGS) entry which is preliminary data.</text>
</comment>
<reference evidence="1" key="1">
    <citation type="submission" date="2017-05" db="EMBL/GenBank/DDBJ databases">
        <authorList>
            <person name="Varghese N."/>
            <person name="Submissions S."/>
        </authorList>
    </citation>
    <scope>NUCLEOTIDE SEQUENCE</scope>
    <source>
        <strain evidence="1">DSM 45262</strain>
    </source>
</reference>
<sequence length="81" mass="8952">MNNYLPGFARLLDRCECPKCGKGFGVLQGSQSDIVQCPTCGERGSKHLFLTTDSLLFELALSRQKMAKAVWQATKDAQPDM</sequence>
<organism evidence="1 2">
    <name type="scientific">Laceyella tengchongensis</name>
    <dbReference type="NCBI Taxonomy" id="574699"/>
    <lineage>
        <taxon>Bacteria</taxon>
        <taxon>Bacillati</taxon>
        <taxon>Bacillota</taxon>
        <taxon>Bacilli</taxon>
        <taxon>Bacillales</taxon>
        <taxon>Thermoactinomycetaceae</taxon>
        <taxon>Laceyella</taxon>
    </lineage>
</organism>
<dbReference type="AlphaFoldDB" id="A0AA45WIR6"/>
<dbReference type="EMBL" id="FXTU01000001">
    <property type="protein sequence ID" value="SMP00886.1"/>
    <property type="molecule type" value="Genomic_DNA"/>
</dbReference>
<evidence type="ECO:0000313" key="2">
    <source>
        <dbReference type="Proteomes" id="UP001157946"/>
    </source>
</evidence>
<dbReference type="Proteomes" id="UP001157946">
    <property type="component" value="Unassembled WGS sequence"/>
</dbReference>
<proteinExistence type="predicted"/>
<gene>
    <name evidence="1" type="ORF">SAMN06265361_101177</name>
</gene>
<keyword evidence="2" id="KW-1185">Reference proteome</keyword>